<sequence length="107" mass="11215">MNGWNKDGRGGVKAAPIVGWKTATLMNQTSDIFLRPEFSVPPDLDGVSALQFGLTALQARALSEQLVAHADRLGPWTTFPSANPVGLVPTVGAGRWGMIGMARAGLG</sequence>
<name>A0ACC5STW8_ENSAD</name>
<organism evidence="1 2">
    <name type="scientific">Ensifer adhaerens</name>
    <name type="common">Sinorhizobium morelense</name>
    <dbReference type="NCBI Taxonomy" id="106592"/>
    <lineage>
        <taxon>Bacteria</taxon>
        <taxon>Pseudomonadati</taxon>
        <taxon>Pseudomonadota</taxon>
        <taxon>Alphaproteobacteria</taxon>
        <taxon>Hyphomicrobiales</taxon>
        <taxon>Rhizobiaceae</taxon>
        <taxon>Sinorhizobium/Ensifer group</taxon>
        <taxon>Ensifer</taxon>
    </lineage>
</organism>
<comment type="caution">
    <text evidence="1">The sequence shown here is derived from an EMBL/GenBank/DDBJ whole genome shotgun (WGS) entry which is preliminary data.</text>
</comment>
<keyword evidence="2" id="KW-1185">Reference proteome</keyword>
<dbReference type="Proteomes" id="UP000823773">
    <property type="component" value="Unassembled WGS sequence"/>
</dbReference>
<dbReference type="EMBL" id="JAGGJR010000002">
    <property type="protein sequence ID" value="MBP1872346.1"/>
    <property type="molecule type" value="Genomic_DNA"/>
</dbReference>
<gene>
    <name evidence="1" type="ORF">J2Z19_002058</name>
</gene>
<evidence type="ECO:0000313" key="2">
    <source>
        <dbReference type="Proteomes" id="UP000823773"/>
    </source>
</evidence>
<evidence type="ECO:0000313" key="1">
    <source>
        <dbReference type="EMBL" id="MBP1872346.1"/>
    </source>
</evidence>
<protein>
    <submittedName>
        <fullName evidence="1">Uncharacterized protein</fullName>
    </submittedName>
</protein>
<proteinExistence type="predicted"/>
<reference evidence="1" key="1">
    <citation type="submission" date="2021-03" db="EMBL/GenBank/DDBJ databases">
        <title>Genomic Encyclopedia of Type Strains, Phase IV (KMG-IV): sequencing the most valuable type-strain genomes for metagenomic binning, comparative biology and taxonomic classification.</title>
        <authorList>
            <person name="Goeker M."/>
        </authorList>
    </citation>
    <scope>NUCLEOTIDE SEQUENCE</scope>
    <source>
        <strain evidence="1">DSM 18131</strain>
    </source>
</reference>
<accession>A0ACC5STW8</accession>